<accession>A0A975SZP2</accession>
<sequence length="192" mass="21190">MHFVFVFGPPAVGKMTVGRALAARTGYKLLHNHMTVEPVLGIFEFGSPPFGRLVNEFRRRVIEEALAADLDGLVFTMVWGLELDVDRALVSSYVDLVQGAGGRVSFVELYADLAERLVRNRTELRLAEKRSKRDLEFSHGNVLALEESYVMNTGGDRTVGQDVLDGCEHLRIDNTTLSADEVADRVVAALGL</sequence>
<keyword evidence="2" id="KW-1185">Reference proteome</keyword>
<dbReference type="EMBL" id="CP077062">
    <property type="protein sequence ID" value="QWZ08370.1"/>
    <property type="molecule type" value="Genomic_DNA"/>
</dbReference>
<gene>
    <name evidence="1" type="ORF">KRR39_00315</name>
</gene>
<reference evidence="1" key="1">
    <citation type="submission" date="2021-06" db="EMBL/GenBank/DDBJ databases">
        <title>Complete genome sequence of Nocardioides sp. G188.</title>
        <authorList>
            <person name="Im W.-T."/>
        </authorList>
    </citation>
    <scope>NUCLEOTIDE SEQUENCE</scope>
    <source>
        <strain evidence="1">G188</strain>
    </source>
</reference>
<proteinExistence type="predicted"/>
<organism evidence="1 2">
    <name type="scientific">Nocardioides panacis</name>
    <dbReference type="NCBI Taxonomy" id="2849501"/>
    <lineage>
        <taxon>Bacteria</taxon>
        <taxon>Bacillati</taxon>
        <taxon>Actinomycetota</taxon>
        <taxon>Actinomycetes</taxon>
        <taxon>Propionibacteriales</taxon>
        <taxon>Nocardioidaceae</taxon>
        <taxon>Nocardioides</taxon>
    </lineage>
</organism>
<dbReference type="KEGG" id="nps:KRR39_00315"/>
<protein>
    <submittedName>
        <fullName evidence="1">AAA family ATPase</fullName>
    </submittedName>
</protein>
<dbReference type="RefSeq" id="WP_216939860.1">
    <property type="nucleotide sequence ID" value="NZ_CP077062.1"/>
</dbReference>
<dbReference type="Proteomes" id="UP000683575">
    <property type="component" value="Chromosome"/>
</dbReference>
<evidence type="ECO:0000313" key="1">
    <source>
        <dbReference type="EMBL" id="QWZ08370.1"/>
    </source>
</evidence>
<name>A0A975SZP2_9ACTN</name>
<dbReference type="AlphaFoldDB" id="A0A975SZP2"/>
<evidence type="ECO:0000313" key="2">
    <source>
        <dbReference type="Proteomes" id="UP000683575"/>
    </source>
</evidence>